<dbReference type="CDD" id="cd00038">
    <property type="entry name" value="CAP_ED"/>
    <property type="match status" value="1"/>
</dbReference>
<keyword evidence="3" id="KW-0804">Transcription</keyword>
<keyword evidence="1" id="KW-0805">Transcription regulation</keyword>
<dbReference type="SUPFAM" id="SSF46785">
    <property type="entry name" value="Winged helix' DNA-binding domain"/>
    <property type="match status" value="1"/>
</dbReference>
<evidence type="ECO:0000256" key="1">
    <source>
        <dbReference type="ARBA" id="ARBA00023015"/>
    </source>
</evidence>
<proteinExistence type="predicted"/>
<feature type="domain" description="HTH crp-type" evidence="4">
    <location>
        <begin position="151"/>
        <end position="223"/>
    </location>
</feature>
<dbReference type="PROSITE" id="PS51063">
    <property type="entry name" value="HTH_CRP_2"/>
    <property type="match status" value="1"/>
</dbReference>
<dbReference type="InterPro" id="IPR000595">
    <property type="entry name" value="cNMP-bd_dom"/>
</dbReference>
<evidence type="ECO:0000256" key="3">
    <source>
        <dbReference type="ARBA" id="ARBA00023163"/>
    </source>
</evidence>
<evidence type="ECO:0000256" key="2">
    <source>
        <dbReference type="ARBA" id="ARBA00023125"/>
    </source>
</evidence>
<evidence type="ECO:0000313" key="6">
    <source>
        <dbReference type="Proteomes" id="UP001241605"/>
    </source>
</evidence>
<dbReference type="Gene3D" id="1.10.10.10">
    <property type="entry name" value="Winged helix-like DNA-binding domain superfamily/Winged helix DNA-binding domain"/>
    <property type="match status" value="1"/>
</dbReference>
<dbReference type="Pfam" id="PF00027">
    <property type="entry name" value="cNMP_binding"/>
    <property type="match status" value="1"/>
</dbReference>
<dbReference type="SUPFAM" id="SSF51206">
    <property type="entry name" value="cAMP-binding domain-like"/>
    <property type="match status" value="1"/>
</dbReference>
<protein>
    <submittedName>
        <fullName evidence="5">Crp/Fnr family transcriptional regulator</fullName>
    </submittedName>
</protein>
<keyword evidence="6" id="KW-1185">Reference proteome</keyword>
<keyword evidence="2" id="KW-0238">DNA-binding</keyword>
<reference evidence="5 6" key="1">
    <citation type="submission" date="2023-05" db="EMBL/GenBank/DDBJ databases">
        <title>YMD87, complete Genome.</title>
        <authorList>
            <person name="Zhang J."/>
            <person name="Xu X."/>
        </authorList>
    </citation>
    <scope>NUCLEOTIDE SEQUENCE [LARGE SCALE GENOMIC DNA]</scope>
    <source>
        <strain evidence="5 6">YMD87</strain>
    </source>
</reference>
<dbReference type="InterPro" id="IPR014710">
    <property type="entry name" value="RmlC-like_jellyroll"/>
</dbReference>
<dbReference type="Proteomes" id="UP001241605">
    <property type="component" value="Chromosome"/>
</dbReference>
<dbReference type="InterPro" id="IPR036388">
    <property type="entry name" value="WH-like_DNA-bd_sf"/>
</dbReference>
<dbReference type="InterPro" id="IPR018490">
    <property type="entry name" value="cNMP-bd_dom_sf"/>
</dbReference>
<name>A0ABY8QM51_9RHOB</name>
<evidence type="ECO:0000259" key="4">
    <source>
        <dbReference type="PROSITE" id="PS51063"/>
    </source>
</evidence>
<dbReference type="EMBL" id="CP124616">
    <property type="protein sequence ID" value="WGW05692.1"/>
    <property type="molecule type" value="Genomic_DNA"/>
</dbReference>
<accession>A0ABY8QM51</accession>
<dbReference type="InterPro" id="IPR036390">
    <property type="entry name" value="WH_DNA-bd_sf"/>
</dbReference>
<gene>
    <name evidence="5" type="ORF">QF118_09150</name>
</gene>
<dbReference type="Gene3D" id="2.60.120.10">
    <property type="entry name" value="Jelly Rolls"/>
    <property type="match status" value="1"/>
</dbReference>
<dbReference type="RefSeq" id="WP_282302316.1">
    <property type="nucleotide sequence ID" value="NZ_CP124616.1"/>
</dbReference>
<dbReference type="InterPro" id="IPR012318">
    <property type="entry name" value="HTH_CRP"/>
</dbReference>
<dbReference type="Pfam" id="PF13545">
    <property type="entry name" value="HTH_Crp_2"/>
    <property type="match status" value="1"/>
</dbReference>
<organism evidence="5 6">
    <name type="scientific">Tropicibacter oceani</name>
    <dbReference type="NCBI Taxonomy" id="3058420"/>
    <lineage>
        <taxon>Bacteria</taxon>
        <taxon>Pseudomonadati</taxon>
        <taxon>Pseudomonadota</taxon>
        <taxon>Alphaproteobacteria</taxon>
        <taxon>Rhodobacterales</taxon>
        <taxon>Roseobacteraceae</taxon>
        <taxon>Tropicibacter</taxon>
    </lineage>
</organism>
<sequence>MTVKDKVAYVDVSFRLPSTATPDQVARWHEVLAQHARPFSRFAFLVNEMEPWNAVICVLDGWLALSKSLDSGQVQIVDFALHNDIVEPTSGDGQTAIYSVQALTDGMAAVIPLPVWSELLHDLPELANLTRAVEAATRSRRAERTLRLGKGTAEMRVAHALVEFCIRLGDRCGSLYHVPLTQQALGDFLGLSSVHVCRTTRRMARDGILQLTDHMDIRVLEPARLMQIAGLDPELFRREITPDLG</sequence>
<evidence type="ECO:0000313" key="5">
    <source>
        <dbReference type="EMBL" id="WGW05692.1"/>
    </source>
</evidence>